<proteinExistence type="predicted"/>
<dbReference type="AlphaFoldDB" id="B3E7Y5"/>
<gene>
    <name evidence="1" type="ordered locus">Glov_2845</name>
</gene>
<dbReference type="RefSeq" id="WP_012470886.1">
    <property type="nucleotide sequence ID" value="NC_010814.1"/>
</dbReference>
<dbReference type="HOGENOM" id="CLU_1487037_0_0_7"/>
<evidence type="ECO:0000313" key="1">
    <source>
        <dbReference type="EMBL" id="ACD96558.1"/>
    </source>
</evidence>
<dbReference type="STRING" id="398767.Glov_2845"/>
<dbReference type="EMBL" id="CP001089">
    <property type="protein sequence ID" value="ACD96558.1"/>
    <property type="molecule type" value="Genomic_DNA"/>
</dbReference>
<keyword evidence="2" id="KW-1185">Reference proteome</keyword>
<name>B3E7Y5_TRIL1</name>
<sequence>MIPSEALAKSRLSYLTLHKEYEAFSKVIATSNYLLSLSSVVGVEALNILLSMHPIVVIRTKNTQVKRYCCIGGIRSYLVAKSVLNHHDEVPILVLPRARKEDVSLMIYTDLLLSPLLNSVRHLSDIGCIFEQIGPDGIKNILTKGNQSKEALAKKMGCAKNSIFRPKQGGSQMLNEEAGRK</sequence>
<evidence type="ECO:0000313" key="2">
    <source>
        <dbReference type="Proteomes" id="UP000002420"/>
    </source>
</evidence>
<organism evidence="1 2">
    <name type="scientific">Trichlorobacter lovleyi (strain ATCC BAA-1151 / DSM 17278 / SZ)</name>
    <name type="common">Geobacter lovleyi</name>
    <dbReference type="NCBI Taxonomy" id="398767"/>
    <lineage>
        <taxon>Bacteria</taxon>
        <taxon>Pseudomonadati</taxon>
        <taxon>Thermodesulfobacteriota</taxon>
        <taxon>Desulfuromonadia</taxon>
        <taxon>Geobacterales</taxon>
        <taxon>Geobacteraceae</taxon>
        <taxon>Trichlorobacter</taxon>
    </lineage>
</organism>
<reference evidence="1 2" key="1">
    <citation type="submission" date="2008-05" db="EMBL/GenBank/DDBJ databases">
        <title>Complete sequence of chromosome of Geobacter lovleyi SZ.</title>
        <authorList>
            <consortium name="US DOE Joint Genome Institute"/>
            <person name="Lucas S."/>
            <person name="Copeland A."/>
            <person name="Lapidus A."/>
            <person name="Glavina del Rio T."/>
            <person name="Dalin E."/>
            <person name="Tice H."/>
            <person name="Bruce D."/>
            <person name="Goodwin L."/>
            <person name="Pitluck S."/>
            <person name="Chertkov O."/>
            <person name="Meincke L."/>
            <person name="Brettin T."/>
            <person name="Detter J.C."/>
            <person name="Han C."/>
            <person name="Tapia R."/>
            <person name="Kuske C.R."/>
            <person name="Schmutz J."/>
            <person name="Larimer F."/>
            <person name="Land M."/>
            <person name="Hauser L."/>
            <person name="Kyrpides N."/>
            <person name="Mikhailova N."/>
            <person name="Sung Y."/>
            <person name="Fletcher K.E."/>
            <person name="Ritalahti K.M."/>
            <person name="Loeffler F.E."/>
            <person name="Richardson P."/>
        </authorList>
    </citation>
    <scope>NUCLEOTIDE SEQUENCE [LARGE SCALE GENOMIC DNA]</scope>
    <source>
        <strain evidence="2">ATCC BAA-1151 / DSM 17278 / SZ</strain>
    </source>
</reference>
<dbReference type="KEGG" id="glo:Glov_2845"/>
<accession>B3E7Y5</accession>
<dbReference type="Proteomes" id="UP000002420">
    <property type="component" value="Chromosome"/>
</dbReference>
<protein>
    <submittedName>
        <fullName evidence="1">Uncharacterized protein</fullName>
    </submittedName>
</protein>